<dbReference type="GO" id="GO:0006954">
    <property type="term" value="P:inflammatory response"/>
    <property type="evidence" value="ECO:0007669"/>
    <property type="project" value="TreeGrafter"/>
</dbReference>
<feature type="region of interest" description="Disordered" evidence="12">
    <location>
        <begin position="312"/>
        <end position="357"/>
    </location>
</feature>
<feature type="domain" description="G-protein coupled receptors family 1 profile" evidence="14">
    <location>
        <begin position="45"/>
        <end position="284"/>
    </location>
</feature>
<reference evidence="15" key="1">
    <citation type="submission" date="2025-08" db="UniProtKB">
        <authorList>
            <consortium name="Ensembl"/>
        </authorList>
    </citation>
    <scope>IDENTIFICATION</scope>
</reference>
<name>A0A8C9X5H6_SANLU</name>
<dbReference type="PRINTS" id="PR00237">
    <property type="entry name" value="GPCRRHODOPSN"/>
</dbReference>
<evidence type="ECO:0000256" key="4">
    <source>
        <dbReference type="ARBA" id="ARBA00022692"/>
    </source>
</evidence>
<feature type="transmembrane region" description="Helical" evidence="13">
    <location>
        <begin position="143"/>
        <end position="166"/>
    </location>
</feature>
<keyword evidence="8" id="KW-0675">Receptor</keyword>
<dbReference type="Gene3D" id="1.20.1070.10">
    <property type="entry name" value="Rhodopsin 7-helix transmembrane proteins"/>
    <property type="match status" value="1"/>
</dbReference>
<dbReference type="GO" id="GO:1905523">
    <property type="term" value="P:positive regulation of macrophage migration"/>
    <property type="evidence" value="ECO:0007669"/>
    <property type="project" value="Ensembl"/>
</dbReference>
<feature type="transmembrane region" description="Helical" evidence="13">
    <location>
        <begin position="266"/>
        <end position="287"/>
    </location>
</feature>
<dbReference type="InterPro" id="IPR003981">
    <property type="entry name" value="Leukotriene_B4_rcpt"/>
</dbReference>
<evidence type="ECO:0000256" key="3">
    <source>
        <dbReference type="ARBA" id="ARBA00022553"/>
    </source>
</evidence>
<keyword evidence="10" id="KW-0807">Transducer</keyword>
<feature type="transmembrane region" description="Helical" evidence="13">
    <location>
        <begin position="186"/>
        <end position="208"/>
    </location>
</feature>
<dbReference type="GO" id="GO:0007200">
    <property type="term" value="P:phospholipase C-activating G protein-coupled receptor signaling pathway"/>
    <property type="evidence" value="ECO:0007669"/>
    <property type="project" value="TreeGrafter"/>
</dbReference>
<dbReference type="AlphaFoldDB" id="A0A8C9X5H6"/>
<protein>
    <submittedName>
        <fullName evidence="15">Leukotriene B4 receptor 2a</fullName>
    </submittedName>
</protein>
<evidence type="ECO:0000256" key="6">
    <source>
        <dbReference type="ARBA" id="ARBA00023040"/>
    </source>
</evidence>
<keyword evidence="2" id="KW-1003">Cell membrane</keyword>
<evidence type="ECO:0000256" key="11">
    <source>
        <dbReference type="ARBA" id="ARBA00025736"/>
    </source>
</evidence>
<evidence type="ECO:0000256" key="2">
    <source>
        <dbReference type="ARBA" id="ARBA00022475"/>
    </source>
</evidence>
<dbReference type="GO" id="GO:0005886">
    <property type="term" value="C:plasma membrane"/>
    <property type="evidence" value="ECO:0007669"/>
    <property type="project" value="UniProtKB-SubCell"/>
</dbReference>
<evidence type="ECO:0000256" key="12">
    <source>
        <dbReference type="SAM" id="MobiDB-lite"/>
    </source>
</evidence>
<dbReference type="PRINTS" id="PR01476">
    <property type="entry name" value="LTBRECEPTOR"/>
</dbReference>
<feature type="transmembrane region" description="Helical" evidence="13">
    <location>
        <begin position="66"/>
        <end position="90"/>
    </location>
</feature>
<dbReference type="PANTHER" id="PTHR24225:SF72">
    <property type="entry name" value="G-PROTEIN COUPLED RECEPTORS FAMILY 1 PROFILE DOMAIN-CONTAINING PROTEIN-RELATED"/>
    <property type="match status" value="1"/>
</dbReference>
<evidence type="ECO:0000256" key="9">
    <source>
        <dbReference type="ARBA" id="ARBA00023180"/>
    </source>
</evidence>
<dbReference type="FunFam" id="1.20.1070.10:FF:000109">
    <property type="entry name" value="Leukotriene B4 receptor"/>
    <property type="match status" value="1"/>
</dbReference>
<evidence type="ECO:0000256" key="10">
    <source>
        <dbReference type="ARBA" id="ARBA00023224"/>
    </source>
</evidence>
<feature type="transmembrane region" description="Helical" evidence="13">
    <location>
        <begin position="228"/>
        <end position="246"/>
    </location>
</feature>
<evidence type="ECO:0000259" key="14">
    <source>
        <dbReference type="PROSITE" id="PS50262"/>
    </source>
</evidence>
<organism evidence="15 16">
    <name type="scientific">Sander lucioperca</name>
    <name type="common">Pike-perch</name>
    <name type="synonym">Perca lucioperca</name>
    <dbReference type="NCBI Taxonomy" id="283035"/>
    <lineage>
        <taxon>Eukaryota</taxon>
        <taxon>Metazoa</taxon>
        <taxon>Chordata</taxon>
        <taxon>Craniata</taxon>
        <taxon>Vertebrata</taxon>
        <taxon>Euteleostomi</taxon>
        <taxon>Actinopterygii</taxon>
        <taxon>Neopterygii</taxon>
        <taxon>Teleostei</taxon>
        <taxon>Neoteleostei</taxon>
        <taxon>Acanthomorphata</taxon>
        <taxon>Eupercaria</taxon>
        <taxon>Perciformes</taxon>
        <taxon>Percoidei</taxon>
        <taxon>Percidae</taxon>
        <taxon>Luciopercinae</taxon>
        <taxon>Sander</taxon>
    </lineage>
</organism>
<sequence length="357" mass="40576">MAQRNISPFLNESSNLTNESIVNTKTGTTMGALILSLVFLLGFPGNLFIIWSILASAQKYSVTTLLILNLAVADGSLMALTPFFIVYLVLKKWVFGEAMCKIIFYLCLVNMYASIQIIMLMSIYRLVAVLWPQRITLLTSRKTVLRVLAVLWILVMVASVPAMIFRKEKQEGTTLVCEPVHDKRNMLFHLLIVLGFLIPYGVIVVSYICILRRIRQTKFRRRIRSEKLILAIVLTFCLFWLPYHIINMVQVCHTFCFYKSVYFFSRAVTSSVAFMSSCANPVLYFFAGKSYIRREGLAFMARLFEGTGLDSATRKSRQNSQNSREKDKDADAVMLKDKDPDSVTNSNSNTKPVKNGN</sequence>
<dbReference type="GO" id="GO:0009986">
    <property type="term" value="C:cell surface"/>
    <property type="evidence" value="ECO:0007669"/>
    <property type="project" value="Ensembl"/>
</dbReference>
<keyword evidence="16" id="KW-1185">Reference proteome</keyword>
<comment type="similarity">
    <text evidence="11">Belongs to the chemokine-like receptor (CMKLR) family.</text>
</comment>
<keyword evidence="6" id="KW-0297">G-protein coupled receptor</keyword>
<dbReference type="GO" id="GO:0007204">
    <property type="term" value="P:positive regulation of cytosolic calcium ion concentration"/>
    <property type="evidence" value="ECO:0007669"/>
    <property type="project" value="TreeGrafter"/>
</dbReference>
<keyword evidence="9" id="KW-0325">Glycoprotein</keyword>
<dbReference type="InterPro" id="IPR000276">
    <property type="entry name" value="GPCR_Rhodpsn"/>
</dbReference>
<evidence type="ECO:0000256" key="13">
    <source>
        <dbReference type="SAM" id="Phobius"/>
    </source>
</evidence>
<keyword evidence="5 13" id="KW-1133">Transmembrane helix</keyword>
<feature type="compositionally biased region" description="Polar residues" evidence="12">
    <location>
        <begin position="342"/>
        <end position="357"/>
    </location>
</feature>
<keyword evidence="4 13" id="KW-0812">Transmembrane</keyword>
<evidence type="ECO:0000256" key="8">
    <source>
        <dbReference type="ARBA" id="ARBA00023170"/>
    </source>
</evidence>
<feature type="compositionally biased region" description="Basic and acidic residues" evidence="12">
    <location>
        <begin position="323"/>
        <end position="341"/>
    </location>
</feature>
<feature type="transmembrane region" description="Helical" evidence="13">
    <location>
        <begin position="32"/>
        <end position="54"/>
    </location>
</feature>
<comment type="subcellular location">
    <subcellularLocation>
        <location evidence="1">Cell membrane</location>
        <topology evidence="1">Multi-pass membrane protein</topology>
    </subcellularLocation>
</comment>
<dbReference type="GeneTree" id="ENSGT00950000182966"/>
<keyword evidence="3" id="KW-0597">Phosphoprotein</keyword>
<proteinExistence type="inferred from homology"/>
<evidence type="ECO:0000313" key="15">
    <source>
        <dbReference type="Ensembl" id="ENSSLUP00000005435.1"/>
    </source>
</evidence>
<dbReference type="SUPFAM" id="SSF81321">
    <property type="entry name" value="Family A G protein-coupled receptor-like"/>
    <property type="match status" value="1"/>
</dbReference>
<evidence type="ECO:0000256" key="1">
    <source>
        <dbReference type="ARBA" id="ARBA00004651"/>
    </source>
</evidence>
<dbReference type="Ensembl" id="ENSSLUT00000005585.1">
    <property type="protein sequence ID" value="ENSSLUP00000005435.1"/>
    <property type="gene ID" value="ENSSLUG00000002408.1"/>
</dbReference>
<dbReference type="GO" id="GO:0004974">
    <property type="term" value="F:leukotriene receptor activity"/>
    <property type="evidence" value="ECO:0007669"/>
    <property type="project" value="InterPro"/>
</dbReference>
<accession>A0A8C9X5H6</accession>
<reference evidence="15" key="2">
    <citation type="submission" date="2025-09" db="UniProtKB">
        <authorList>
            <consortium name="Ensembl"/>
        </authorList>
    </citation>
    <scope>IDENTIFICATION</scope>
</reference>
<dbReference type="Pfam" id="PF00001">
    <property type="entry name" value="7tm_1"/>
    <property type="match status" value="1"/>
</dbReference>
<evidence type="ECO:0000313" key="16">
    <source>
        <dbReference type="Proteomes" id="UP000694568"/>
    </source>
</evidence>
<dbReference type="Proteomes" id="UP000694568">
    <property type="component" value="Unplaced"/>
</dbReference>
<evidence type="ECO:0000256" key="7">
    <source>
        <dbReference type="ARBA" id="ARBA00023136"/>
    </source>
</evidence>
<evidence type="ECO:0000256" key="5">
    <source>
        <dbReference type="ARBA" id="ARBA00022989"/>
    </source>
</evidence>
<keyword evidence="7 13" id="KW-0472">Membrane</keyword>
<dbReference type="InterPro" id="IPR017452">
    <property type="entry name" value="GPCR_Rhodpsn_7TM"/>
</dbReference>
<feature type="transmembrane region" description="Helical" evidence="13">
    <location>
        <begin position="102"/>
        <end position="131"/>
    </location>
</feature>
<dbReference type="InterPro" id="IPR000826">
    <property type="entry name" value="Formyl_rcpt-rel"/>
</dbReference>
<dbReference type="PANTHER" id="PTHR24225">
    <property type="entry name" value="CHEMOTACTIC RECEPTOR"/>
    <property type="match status" value="1"/>
</dbReference>
<dbReference type="PROSITE" id="PS50262">
    <property type="entry name" value="G_PROTEIN_RECEP_F1_2"/>
    <property type="match status" value="1"/>
</dbReference>
<dbReference type="GO" id="GO:0004875">
    <property type="term" value="F:complement receptor activity"/>
    <property type="evidence" value="ECO:0007669"/>
    <property type="project" value="TreeGrafter"/>
</dbReference>